<reference evidence="1 2" key="1">
    <citation type="submission" date="2011-03" db="EMBL/GenBank/DDBJ databases">
        <title>The Genome Sequence of Gemella haemolysans M341.</title>
        <authorList>
            <consortium name="The Broad Institute Genome Sequencing Platform"/>
            <consortium name="The Broad Institute Genome Sequencing Center for Infectious Disease"/>
            <person name="Earl A."/>
            <person name="Ward D."/>
            <person name="Feldgarden M."/>
            <person name="Gevers D."/>
            <person name="Sibley C.D."/>
            <person name="Field T.R."/>
            <person name="Grinwis M."/>
            <person name="Eshaghurshan C.S."/>
            <person name="Surette M.G."/>
            <person name="Young S.K."/>
            <person name="Zeng Q."/>
            <person name="Gargeya S."/>
            <person name="Fitzgerald M."/>
            <person name="Haas B."/>
            <person name="Abouelleil A."/>
            <person name="Alvarado L."/>
            <person name="Arachchi H.M."/>
            <person name="Berlin A."/>
            <person name="Brown A."/>
            <person name="Chapman S.B."/>
            <person name="Chen Z."/>
            <person name="Dunbar C."/>
            <person name="Freedman E."/>
            <person name="Gearin G."/>
            <person name="Gellesch M."/>
            <person name="Goldberg J."/>
            <person name="Griggs A."/>
            <person name="Gujja S."/>
            <person name="Heilman E.R."/>
            <person name="Heiman D."/>
            <person name="Howarth C."/>
            <person name="Larson L."/>
            <person name="Lui A."/>
            <person name="MacDonald P.J.P."/>
            <person name="Mehta T."/>
            <person name="Montmayeur A."/>
            <person name="Murphy C."/>
            <person name="Neiman D."/>
            <person name="Pearson M."/>
            <person name="Priest M."/>
            <person name="Roberts A."/>
            <person name="Saif S."/>
            <person name="Shea T."/>
            <person name="Shenoy N."/>
            <person name="Sisk P."/>
            <person name="Stolte C."/>
            <person name="Sykes S."/>
            <person name="White J."/>
            <person name="Yandava C."/>
            <person name="Wortman J."/>
            <person name="Nusbaum C."/>
            <person name="Birren B."/>
        </authorList>
    </citation>
    <scope>NUCLEOTIDE SEQUENCE [LARGE SCALE GENOMIC DNA]</scope>
    <source>
        <strain evidence="1 2">M341</strain>
    </source>
</reference>
<protein>
    <recommendedName>
        <fullName evidence="3">DUF1307 domain-containing protein</fullName>
    </recommendedName>
</protein>
<evidence type="ECO:0000313" key="2">
    <source>
        <dbReference type="Proteomes" id="UP000004773"/>
    </source>
</evidence>
<dbReference type="AlphaFoldDB" id="A0AA87AMP5"/>
<dbReference type="Pfam" id="PF06998">
    <property type="entry name" value="DUF1307"/>
    <property type="match status" value="1"/>
</dbReference>
<sequence length="144" mass="16337">MKKILQIISVFLLVFLVGCSEKEGSKVYVKKQPGVQMEITLYYKGDVVTKQTAKNIITYSELKTTKEAFKQQAEKLGQRYKDIKGLEDKVDYQDKVAIETVTVDYSIANVHELSGLPGVGVGNEKVSLKKTEEKLIEERFDEKK</sequence>
<dbReference type="Proteomes" id="UP000004773">
    <property type="component" value="Unassembled WGS sequence"/>
</dbReference>
<dbReference type="PROSITE" id="PS51257">
    <property type="entry name" value="PROKAR_LIPOPROTEIN"/>
    <property type="match status" value="1"/>
</dbReference>
<name>A0AA87AMP5_9BACL</name>
<dbReference type="Gene3D" id="3.30.1830.10">
    <property type="entry name" value="YehR-like"/>
    <property type="match status" value="1"/>
</dbReference>
<gene>
    <name evidence="1" type="ORF">HMPREF0428_01173</name>
</gene>
<evidence type="ECO:0000313" key="1">
    <source>
        <dbReference type="EMBL" id="EGF88058.1"/>
    </source>
</evidence>
<evidence type="ECO:0008006" key="3">
    <source>
        <dbReference type="Google" id="ProtNLM"/>
    </source>
</evidence>
<dbReference type="RefSeq" id="WP_003147282.1">
    <property type="nucleotide sequence ID" value="NZ_GL883583.1"/>
</dbReference>
<dbReference type="EMBL" id="ACRO01000020">
    <property type="protein sequence ID" value="EGF88058.1"/>
    <property type="molecule type" value="Genomic_DNA"/>
</dbReference>
<organism evidence="1 2">
    <name type="scientific">Gemella haemolysans M341</name>
    <dbReference type="NCBI Taxonomy" id="562981"/>
    <lineage>
        <taxon>Bacteria</taxon>
        <taxon>Bacillati</taxon>
        <taxon>Bacillota</taxon>
        <taxon>Bacilli</taxon>
        <taxon>Bacillales</taxon>
        <taxon>Gemellaceae</taxon>
        <taxon>Gemella</taxon>
    </lineage>
</organism>
<dbReference type="PIRSF" id="PIRSF006187">
    <property type="entry name" value="DUF1307"/>
    <property type="match status" value="1"/>
</dbReference>
<dbReference type="InterPro" id="IPR009736">
    <property type="entry name" value="DUF1307"/>
</dbReference>
<accession>A0AA87AMP5</accession>
<dbReference type="InterPro" id="IPR036699">
    <property type="entry name" value="YehR-like_sf"/>
</dbReference>
<comment type="caution">
    <text evidence="1">The sequence shown here is derived from an EMBL/GenBank/DDBJ whole genome shotgun (WGS) entry which is preliminary data.</text>
</comment>
<proteinExistence type="predicted"/>
<dbReference type="SUPFAM" id="SSF160704">
    <property type="entry name" value="YehR-like"/>
    <property type="match status" value="1"/>
</dbReference>